<dbReference type="InterPro" id="IPR004007">
    <property type="entry name" value="DhaL_dom"/>
</dbReference>
<sequence>MNWKKVFIEIADEIISQKDYLTDLDIAIGDSDHGINMERGFSNVKVAIENIDETNVQEILKSVGMILLSKVGGASGPLYGMSFREASVKVDNSMSKEEIIETIAASFVYTIKRLGKSQLGDKTMMDVWENFANFYATEKDKAKNIKKLNGFVDSTKDMEAKKGRASFLGKRSIGTIDPGSASSKIIIMGLLNI</sequence>
<reference evidence="4 5" key="1">
    <citation type="submission" date="2019-03" db="EMBL/GenBank/DDBJ databases">
        <title>Genomic Encyclopedia of Archaeal and Bacterial Type Strains, Phase II (KMG-II): from individual species to whole genera.</title>
        <authorList>
            <person name="Goeker M."/>
        </authorList>
    </citation>
    <scope>NUCLEOTIDE SEQUENCE [LARGE SCALE GENOMIC DNA]</scope>
    <source>
        <strain evidence="4 5">ATCC 700618</strain>
    </source>
</reference>
<dbReference type="FunFam" id="1.25.40.340:FF:000002">
    <property type="entry name" value="Dihydroxyacetone kinase, L subunit"/>
    <property type="match status" value="1"/>
</dbReference>
<dbReference type="InterPro" id="IPR012737">
    <property type="entry name" value="DhaK_L_YcgS"/>
</dbReference>
<dbReference type="PANTHER" id="PTHR28629:SF4">
    <property type="entry name" value="TRIOKINASE_FMN CYCLASE"/>
    <property type="match status" value="1"/>
</dbReference>
<name>A0A4R6ICA2_9MOLU</name>
<protein>
    <submittedName>
        <fullName evidence="4">Dihydroxyacetone kinase-like protein</fullName>
    </submittedName>
</protein>
<dbReference type="SUPFAM" id="SSF101473">
    <property type="entry name" value="DhaL-like"/>
    <property type="match status" value="1"/>
</dbReference>
<dbReference type="GO" id="GO:0019563">
    <property type="term" value="P:glycerol catabolic process"/>
    <property type="evidence" value="ECO:0007669"/>
    <property type="project" value="TreeGrafter"/>
</dbReference>
<keyword evidence="2 4" id="KW-0418">Kinase</keyword>
<dbReference type="Gene3D" id="1.25.40.340">
    <property type="match status" value="1"/>
</dbReference>
<evidence type="ECO:0000313" key="4">
    <source>
        <dbReference type="EMBL" id="TDO19464.1"/>
    </source>
</evidence>
<dbReference type="Proteomes" id="UP000295518">
    <property type="component" value="Unassembled WGS sequence"/>
</dbReference>
<proteinExistence type="predicted"/>
<evidence type="ECO:0000259" key="3">
    <source>
        <dbReference type="PROSITE" id="PS51480"/>
    </source>
</evidence>
<dbReference type="Pfam" id="PF02734">
    <property type="entry name" value="Dak2"/>
    <property type="match status" value="1"/>
</dbReference>
<dbReference type="InterPro" id="IPR050861">
    <property type="entry name" value="Dihydroxyacetone_Kinase"/>
</dbReference>
<dbReference type="EMBL" id="SNWN01000014">
    <property type="protein sequence ID" value="TDO19464.1"/>
    <property type="molecule type" value="Genomic_DNA"/>
</dbReference>
<evidence type="ECO:0000256" key="2">
    <source>
        <dbReference type="ARBA" id="ARBA00022777"/>
    </source>
</evidence>
<dbReference type="AlphaFoldDB" id="A0A4R6ICA2"/>
<dbReference type="GO" id="GO:0005829">
    <property type="term" value="C:cytosol"/>
    <property type="evidence" value="ECO:0007669"/>
    <property type="project" value="TreeGrafter"/>
</dbReference>
<dbReference type="RefSeq" id="WP_094254885.1">
    <property type="nucleotide sequence ID" value="NZ_NNCE01000006.1"/>
</dbReference>
<keyword evidence="5" id="KW-1185">Reference proteome</keyword>
<dbReference type="PROSITE" id="PS51480">
    <property type="entry name" value="DHAL"/>
    <property type="match status" value="1"/>
</dbReference>
<organism evidence="4 5">
    <name type="scientific">Mycoplasma testudineum</name>
    <dbReference type="NCBI Taxonomy" id="244584"/>
    <lineage>
        <taxon>Bacteria</taxon>
        <taxon>Bacillati</taxon>
        <taxon>Mycoplasmatota</taxon>
        <taxon>Mollicutes</taxon>
        <taxon>Mycoplasmataceae</taxon>
        <taxon>Mycoplasma</taxon>
    </lineage>
</organism>
<keyword evidence="1" id="KW-0808">Transferase</keyword>
<dbReference type="NCBIfam" id="TIGR02365">
    <property type="entry name" value="dha_L_ycgS"/>
    <property type="match status" value="1"/>
</dbReference>
<dbReference type="PANTHER" id="PTHR28629">
    <property type="entry name" value="TRIOKINASE/FMN CYCLASE"/>
    <property type="match status" value="1"/>
</dbReference>
<dbReference type="InterPro" id="IPR036117">
    <property type="entry name" value="DhaL_dom_sf"/>
</dbReference>
<dbReference type="GO" id="GO:0004371">
    <property type="term" value="F:glycerone kinase activity"/>
    <property type="evidence" value="ECO:0007669"/>
    <property type="project" value="InterPro"/>
</dbReference>
<comment type="caution">
    <text evidence="4">The sequence shown here is derived from an EMBL/GenBank/DDBJ whole genome shotgun (WGS) entry which is preliminary data.</text>
</comment>
<accession>A0A4R6ICA2</accession>
<dbReference type="SMART" id="SM01120">
    <property type="entry name" value="Dak2"/>
    <property type="match status" value="1"/>
</dbReference>
<evidence type="ECO:0000256" key="1">
    <source>
        <dbReference type="ARBA" id="ARBA00022679"/>
    </source>
</evidence>
<evidence type="ECO:0000313" key="5">
    <source>
        <dbReference type="Proteomes" id="UP000295518"/>
    </source>
</evidence>
<feature type="domain" description="DhaL" evidence="3">
    <location>
        <begin position="1"/>
        <end position="192"/>
    </location>
</feature>
<dbReference type="OrthoDB" id="9800291at2"/>
<gene>
    <name evidence="4" type="ORF">EI74_0736</name>
</gene>